<organism evidence="1">
    <name type="scientific">uncultured Caudovirales phage</name>
    <dbReference type="NCBI Taxonomy" id="2100421"/>
    <lineage>
        <taxon>Viruses</taxon>
        <taxon>Duplodnaviria</taxon>
        <taxon>Heunggongvirae</taxon>
        <taxon>Uroviricota</taxon>
        <taxon>Caudoviricetes</taxon>
        <taxon>Peduoviridae</taxon>
        <taxon>Maltschvirus</taxon>
        <taxon>Maltschvirus maltsch</taxon>
    </lineage>
</organism>
<evidence type="ECO:0000313" key="1">
    <source>
        <dbReference type="EMBL" id="CAB5155887.1"/>
    </source>
</evidence>
<accession>A0A6J7W6S6</accession>
<reference evidence="1" key="1">
    <citation type="submission" date="2020-05" db="EMBL/GenBank/DDBJ databases">
        <authorList>
            <person name="Chiriac C."/>
            <person name="Salcher M."/>
            <person name="Ghai R."/>
            <person name="Kavagutti S V."/>
        </authorList>
    </citation>
    <scope>NUCLEOTIDE SEQUENCE</scope>
</reference>
<gene>
    <name evidence="1" type="ORF">UFOVP150_35</name>
</gene>
<proteinExistence type="predicted"/>
<name>A0A6J7W6S6_9CAUD</name>
<protein>
    <submittedName>
        <fullName evidence="1">Uncharacterized protein</fullName>
    </submittedName>
</protein>
<sequence length="249" mass="28717">MIHSYDIDDAIAHGVTSAVLLYNIKHWVAKNRANQRHFHDGRHWTYNSVAAFCELFPEFTQDQIRRSLEKLVSAGVLLCGNYSDKKYDRTRWYSLAAIGNGAEYIGQETQIHMANLPNVYKETDINTDKETVKKPDADESAKISTRKKKITLSEWIESERSDGRKLLSSDDPIFDDGIPRPYIALAWKVFSESQIASEKRQIDWRQTFRNYVRGDYLKLWAITRDGVHFLTTAGKQHAIRFDMGELVNG</sequence>
<dbReference type="EMBL" id="LR798199">
    <property type="protein sequence ID" value="CAB5155887.1"/>
    <property type="molecule type" value="Genomic_DNA"/>
</dbReference>